<dbReference type="PANTHER" id="PTHR12147:SF26">
    <property type="entry name" value="PEPTIDASE M28 DOMAIN-CONTAINING PROTEIN"/>
    <property type="match status" value="1"/>
</dbReference>
<feature type="transmembrane region" description="Helical" evidence="1">
    <location>
        <begin position="80"/>
        <end position="98"/>
    </location>
</feature>
<dbReference type="SUPFAM" id="SSF53187">
    <property type="entry name" value="Zn-dependent exopeptidases"/>
    <property type="match status" value="1"/>
</dbReference>
<keyword evidence="1" id="KW-0812">Transmembrane</keyword>
<feature type="transmembrane region" description="Helical" evidence="1">
    <location>
        <begin position="197"/>
        <end position="215"/>
    </location>
</feature>
<protein>
    <recommendedName>
        <fullName evidence="2">Peptidase M28 domain-containing protein</fullName>
    </recommendedName>
</protein>
<gene>
    <name evidence="3" type="ORF">CO059_03285</name>
</gene>
<name>A0A2M8EHT7_UNCKA</name>
<dbReference type="EMBL" id="PFSK01000051">
    <property type="protein sequence ID" value="PJC21724.1"/>
    <property type="molecule type" value="Genomic_DNA"/>
</dbReference>
<evidence type="ECO:0000313" key="3">
    <source>
        <dbReference type="EMBL" id="PJC21724.1"/>
    </source>
</evidence>
<sequence length="399" mass="44781">MPENSSPKYFLEKLCSLPHRGTGSVYEKKAAGLIFQEYKKLGLKPEMQRCRIVKNGWFLQPLTYSFFILSTTSILLDKLILSLIFFAVGALLLGLNHFRYFGPFKRIYPGESQNVFVELPSRKGKKKTVVVIGHYDSPRCTIGIKLLNPLAKSLAPKARSFPPFLNGPFFISNFSVLLNLLLFFLSPVPMTRLLVGSYVVVTLLITVALTLHTFFSPFVPGAFDNGSGAAVVMALAPHFSKNRLETTGLVFLNTGSEENITNGLETFLEESRLDPKTTCFIDLDGVGADILTVSEGEISGPGLFVPFDKELFSLVRELVRKNKRFQKIKEFCLPVPSECSLLVKEGFRVAVMMNSINEIGYVAQYHQMLDTIDKINFETLDLCRDFTTEVIKEIDRRDS</sequence>
<feature type="transmembrane region" description="Helical" evidence="1">
    <location>
        <begin position="164"/>
        <end position="185"/>
    </location>
</feature>
<dbReference type="GO" id="GO:0006508">
    <property type="term" value="P:proteolysis"/>
    <property type="evidence" value="ECO:0007669"/>
    <property type="project" value="InterPro"/>
</dbReference>
<dbReference type="AlphaFoldDB" id="A0A2M8EHT7"/>
<dbReference type="PANTHER" id="PTHR12147">
    <property type="entry name" value="METALLOPEPTIDASE M28 FAMILY MEMBER"/>
    <property type="match status" value="1"/>
</dbReference>
<reference evidence="4" key="1">
    <citation type="submission" date="2017-09" db="EMBL/GenBank/DDBJ databases">
        <title>Depth-based differentiation of microbial function through sediment-hosted aquifers and enrichment of novel symbionts in the deep terrestrial subsurface.</title>
        <authorList>
            <person name="Probst A.J."/>
            <person name="Ladd B."/>
            <person name="Jarett J.K."/>
            <person name="Geller-Mcgrath D.E."/>
            <person name="Sieber C.M.K."/>
            <person name="Emerson J.B."/>
            <person name="Anantharaman K."/>
            <person name="Thomas B.C."/>
            <person name="Malmstrom R."/>
            <person name="Stieglmeier M."/>
            <person name="Klingl A."/>
            <person name="Woyke T."/>
            <person name="Ryan C.M."/>
            <person name="Banfield J.F."/>
        </authorList>
    </citation>
    <scope>NUCLEOTIDE SEQUENCE [LARGE SCALE GENOMIC DNA]</scope>
</reference>
<evidence type="ECO:0000259" key="2">
    <source>
        <dbReference type="Pfam" id="PF04389"/>
    </source>
</evidence>
<evidence type="ECO:0000256" key="1">
    <source>
        <dbReference type="SAM" id="Phobius"/>
    </source>
</evidence>
<dbReference type="Pfam" id="PF04389">
    <property type="entry name" value="Peptidase_M28"/>
    <property type="match status" value="1"/>
</dbReference>
<accession>A0A2M8EHT7</accession>
<dbReference type="Gene3D" id="3.40.630.10">
    <property type="entry name" value="Zn peptidases"/>
    <property type="match status" value="2"/>
</dbReference>
<keyword evidence="1" id="KW-0472">Membrane</keyword>
<proteinExistence type="predicted"/>
<evidence type="ECO:0000313" key="4">
    <source>
        <dbReference type="Proteomes" id="UP000228781"/>
    </source>
</evidence>
<comment type="caution">
    <text evidence="3">The sequence shown here is derived from an EMBL/GenBank/DDBJ whole genome shotgun (WGS) entry which is preliminary data.</text>
</comment>
<keyword evidence="1" id="KW-1133">Transmembrane helix</keyword>
<dbReference type="Proteomes" id="UP000228781">
    <property type="component" value="Unassembled WGS sequence"/>
</dbReference>
<dbReference type="InterPro" id="IPR007484">
    <property type="entry name" value="Peptidase_M28"/>
</dbReference>
<dbReference type="GO" id="GO:0008235">
    <property type="term" value="F:metalloexopeptidase activity"/>
    <property type="evidence" value="ECO:0007669"/>
    <property type="project" value="InterPro"/>
</dbReference>
<organism evidence="3 4">
    <name type="scientific">candidate division WWE3 bacterium CG_4_9_14_0_2_um_filter_48_10</name>
    <dbReference type="NCBI Taxonomy" id="1975078"/>
    <lineage>
        <taxon>Bacteria</taxon>
        <taxon>Katanobacteria</taxon>
    </lineage>
</organism>
<dbReference type="InterPro" id="IPR045175">
    <property type="entry name" value="M28_fam"/>
</dbReference>
<feature type="domain" description="Peptidase M28" evidence="2">
    <location>
        <begin position="219"/>
        <end position="387"/>
    </location>
</feature>